<reference evidence="1 2" key="1">
    <citation type="journal article" date="2015" name="Sci. Rep.">
        <title>Chromosome-level genome map provides insights into diverse defense mechanisms in the medicinal fungus Ganoderma sinense.</title>
        <authorList>
            <person name="Zhu Y."/>
            <person name="Xu J."/>
            <person name="Sun C."/>
            <person name="Zhou S."/>
            <person name="Xu H."/>
            <person name="Nelson D.R."/>
            <person name="Qian J."/>
            <person name="Song J."/>
            <person name="Luo H."/>
            <person name="Xiang L."/>
            <person name="Li Y."/>
            <person name="Xu Z."/>
            <person name="Ji A."/>
            <person name="Wang L."/>
            <person name="Lu S."/>
            <person name="Hayward A."/>
            <person name="Sun W."/>
            <person name="Li X."/>
            <person name="Schwartz D.C."/>
            <person name="Wang Y."/>
            <person name="Chen S."/>
        </authorList>
    </citation>
    <scope>NUCLEOTIDE SEQUENCE [LARGE SCALE GENOMIC DNA]</scope>
    <source>
        <strain evidence="1 2">ZZ0214-1</strain>
    </source>
</reference>
<dbReference type="EMBL" id="AYKW01000056">
    <property type="protein sequence ID" value="PIL25067.1"/>
    <property type="molecule type" value="Genomic_DNA"/>
</dbReference>
<organism evidence="1 2">
    <name type="scientific">Ganoderma sinense ZZ0214-1</name>
    <dbReference type="NCBI Taxonomy" id="1077348"/>
    <lineage>
        <taxon>Eukaryota</taxon>
        <taxon>Fungi</taxon>
        <taxon>Dikarya</taxon>
        <taxon>Basidiomycota</taxon>
        <taxon>Agaricomycotina</taxon>
        <taxon>Agaricomycetes</taxon>
        <taxon>Polyporales</taxon>
        <taxon>Polyporaceae</taxon>
        <taxon>Ganoderma</taxon>
    </lineage>
</organism>
<dbReference type="Proteomes" id="UP000230002">
    <property type="component" value="Unassembled WGS sequence"/>
</dbReference>
<proteinExistence type="predicted"/>
<protein>
    <submittedName>
        <fullName evidence="1">Uncharacterized protein</fullName>
    </submittedName>
</protein>
<evidence type="ECO:0000313" key="1">
    <source>
        <dbReference type="EMBL" id="PIL25067.1"/>
    </source>
</evidence>
<accession>A0A2G8RU77</accession>
<keyword evidence="2" id="KW-1185">Reference proteome</keyword>
<dbReference type="OrthoDB" id="2728951at2759"/>
<sequence length="151" mass="16604">MSYEQTQKLSGPCVGTKFQEKIQEHNKLRSETVAAAAEVTMCSLDATPPQMREHLDDQANLLNIPAVGSEHNTTFPFMQMNVVSTQPCGQGSKNIKAQLGRVGGKHFDLHDAGGGITSMITDPETEDWGWFIVCDLEIAIELGWKWAISGR</sequence>
<gene>
    <name evidence="1" type="ORF">GSI_12956</name>
</gene>
<name>A0A2G8RU77_9APHY</name>
<evidence type="ECO:0000313" key="2">
    <source>
        <dbReference type="Proteomes" id="UP000230002"/>
    </source>
</evidence>
<dbReference type="AlphaFoldDB" id="A0A2G8RU77"/>
<comment type="caution">
    <text evidence="1">The sequence shown here is derived from an EMBL/GenBank/DDBJ whole genome shotgun (WGS) entry which is preliminary data.</text>
</comment>